<organism evidence="2 3">
    <name type="scientific">Niastella soli</name>
    <dbReference type="NCBI Taxonomy" id="2821487"/>
    <lineage>
        <taxon>Bacteria</taxon>
        <taxon>Pseudomonadati</taxon>
        <taxon>Bacteroidota</taxon>
        <taxon>Chitinophagia</taxon>
        <taxon>Chitinophagales</taxon>
        <taxon>Chitinophagaceae</taxon>
        <taxon>Niastella</taxon>
    </lineage>
</organism>
<dbReference type="SUPFAM" id="SSF52200">
    <property type="entry name" value="Toll/Interleukin receptor TIR domain"/>
    <property type="match status" value="1"/>
</dbReference>
<dbReference type="Proteomes" id="UP000677244">
    <property type="component" value="Unassembled WGS sequence"/>
</dbReference>
<dbReference type="RefSeq" id="WP_209140134.1">
    <property type="nucleotide sequence ID" value="NZ_JAGHKO010000004.1"/>
</dbReference>
<sequence length="128" mass="14198">MANIFISHRIKDNDEAETLAAHIRDKGHDVWLDIWKIDVGDSIIKKINEGLAGATYLVLCYSDAGVMSEWISQEWMATLARQLNGEGVKILPVRLTGGKPPAILADIKYADLVYDYSNGLSQLLKAIK</sequence>
<proteinExistence type="predicted"/>
<comment type="caution">
    <text evidence="2">The sequence shown here is derived from an EMBL/GenBank/DDBJ whole genome shotgun (WGS) entry which is preliminary data.</text>
</comment>
<dbReference type="Pfam" id="PF13676">
    <property type="entry name" value="TIR_2"/>
    <property type="match status" value="1"/>
</dbReference>
<accession>A0ABS3YW37</accession>
<feature type="domain" description="TIR" evidence="1">
    <location>
        <begin position="4"/>
        <end position="124"/>
    </location>
</feature>
<dbReference type="Gene3D" id="3.40.50.10140">
    <property type="entry name" value="Toll/interleukin-1 receptor homology (TIR) domain"/>
    <property type="match status" value="1"/>
</dbReference>
<dbReference type="InterPro" id="IPR035897">
    <property type="entry name" value="Toll_tir_struct_dom_sf"/>
</dbReference>
<gene>
    <name evidence="2" type="ORF">J7I42_17495</name>
</gene>
<keyword evidence="2" id="KW-0675">Receptor</keyword>
<reference evidence="2 3" key="1">
    <citation type="submission" date="2021-03" db="EMBL/GenBank/DDBJ databases">
        <title>Assistant Professor.</title>
        <authorList>
            <person name="Huq M.A."/>
        </authorList>
    </citation>
    <scope>NUCLEOTIDE SEQUENCE [LARGE SCALE GENOMIC DNA]</scope>
    <source>
        <strain evidence="2 3">MAH-29</strain>
    </source>
</reference>
<name>A0ABS3YW37_9BACT</name>
<keyword evidence="3" id="KW-1185">Reference proteome</keyword>
<protein>
    <submittedName>
        <fullName evidence="2">Toll/interleukin-1 receptor domain-containing protein</fullName>
    </submittedName>
</protein>
<dbReference type="InterPro" id="IPR000157">
    <property type="entry name" value="TIR_dom"/>
</dbReference>
<evidence type="ECO:0000313" key="3">
    <source>
        <dbReference type="Proteomes" id="UP000677244"/>
    </source>
</evidence>
<evidence type="ECO:0000313" key="2">
    <source>
        <dbReference type="EMBL" id="MBO9202083.1"/>
    </source>
</evidence>
<dbReference type="EMBL" id="JAGHKO010000004">
    <property type="protein sequence ID" value="MBO9202083.1"/>
    <property type="molecule type" value="Genomic_DNA"/>
</dbReference>
<evidence type="ECO:0000259" key="1">
    <source>
        <dbReference type="Pfam" id="PF13676"/>
    </source>
</evidence>